<gene>
    <name evidence="3" type="ORF">FGL98_21235</name>
</gene>
<dbReference type="AlphaFoldDB" id="A0A563DTC0"/>
<organism evidence="3 4">
    <name type="scientific">Leekyejoonella antrihumi</name>
    <dbReference type="NCBI Taxonomy" id="1660198"/>
    <lineage>
        <taxon>Bacteria</taxon>
        <taxon>Bacillati</taxon>
        <taxon>Actinomycetota</taxon>
        <taxon>Actinomycetes</taxon>
        <taxon>Micrococcales</taxon>
        <taxon>Dermacoccaceae</taxon>
        <taxon>Leekyejoonella</taxon>
    </lineage>
</organism>
<comment type="caution">
    <text evidence="3">The sequence shown here is derived from an EMBL/GenBank/DDBJ whole genome shotgun (WGS) entry which is preliminary data.</text>
</comment>
<keyword evidence="2" id="KW-1133">Transmembrane helix</keyword>
<evidence type="ECO:0000256" key="1">
    <source>
        <dbReference type="SAM" id="MobiDB-lite"/>
    </source>
</evidence>
<feature type="region of interest" description="Disordered" evidence="1">
    <location>
        <begin position="400"/>
        <end position="428"/>
    </location>
</feature>
<dbReference type="Proteomes" id="UP000320244">
    <property type="component" value="Unassembled WGS sequence"/>
</dbReference>
<reference evidence="3 4" key="2">
    <citation type="submission" date="2019-08" db="EMBL/GenBank/DDBJ databases">
        <title>Jejuicoccus antrihumi gen. nov., sp. nov., a new member of the family Dermacoccaceae isolated from a cave.</title>
        <authorList>
            <person name="Schumann P."/>
            <person name="Kim I.S."/>
        </authorList>
    </citation>
    <scope>NUCLEOTIDE SEQUENCE [LARGE SCALE GENOMIC DNA]</scope>
    <source>
        <strain evidence="3 4">C5-26</strain>
    </source>
</reference>
<dbReference type="OrthoDB" id="5186562at2"/>
<feature type="transmembrane region" description="Helical" evidence="2">
    <location>
        <begin position="20"/>
        <end position="38"/>
    </location>
</feature>
<sequence>MVRAIANRQSVQAGRSNGRLRLVIAWILVVLALLPWRSQTYYSGGVDPTVAVKAVLQIVALVLALGRALPGRLYAALGPRTLAIVFAFVLFACLGGWAAGSPVTSAILGIRILLIVATVALLMVSYPHDVALTSGIMVLAGVGMFCGLSGLGKVGATGRLYGGILPINPNQISLMISPLVIWLVWRMLQAQARLVEYALLVVLFATTWLTGSRTGLVGLIIGIVIVLMYARRLPLGGMLSIIFCMPVLLWIVGFTGVIAGYVGRNGDGHVMTLSSRTIAWSAAFSAPTDFWSHWFGGGLNVTTVSVTGQWWNQQVVDSSWVSAYIQAGVVGVALLALWSFTCLTASFRAPRATRGLMIALVVNAIIRSALETGLIGSFVLFVVMLIPALTCEIRPRTKPPEHIRLTQSPMQPDRNAASAAPAELNGTR</sequence>
<name>A0A563DTC0_9MICO</name>
<dbReference type="EMBL" id="VCQV01000041">
    <property type="protein sequence ID" value="TWP33485.1"/>
    <property type="molecule type" value="Genomic_DNA"/>
</dbReference>
<feature type="transmembrane region" description="Helical" evidence="2">
    <location>
        <begin position="368"/>
        <end position="389"/>
    </location>
</feature>
<keyword evidence="2" id="KW-0812">Transmembrane</keyword>
<feature type="transmembrane region" description="Helical" evidence="2">
    <location>
        <begin position="192"/>
        <end position="209"/>
    </location>
</feature>
<feature type="transmembrane region" description="Helical" evidence="2">
    <location>
        <begin position="50"/>
        <end position="69"/>
    </location>
</feature>
<dbReference type="RefSeq" id="WP_146320274.1">
    <property type="nucleotide sequence ID" value="NZ_VCQV01000041.1"/>
</dbReference>
<reference evidence="3 4" key="1">
    <citation type="submission" date="2019-05" db="EMBL/GenBank/DDBJ databases">
        <authorList>
            <person name="Lee S.D."/>
        </authorList>
    </citation>
    <scope>NUCLEOTIDE SEQUENCE [LARGE SCALE GENOMIC DNA]</scope>
    <source>
        <strain evidence="3 4">C5-26</strain>
    </source>
</reference>
<keyword evidence="3" id="KW-0436">Ligase</keyword>
<feature type="transmembrane region" description="Helical" evidence="2">
    <location>
        <begin position="323"/>
        <end position="347"/>
    </location>
</feature>
<evidence type="ECO:0000313" key="4">
    <source>
        <dbReference type="Proteomes" id="UP000320244"/>
    </source>
</evidence>
<keyword evidence="4" id="KW-1185">Reference proteome</keyword>
<feature type="transmembrane region" description="Helical" evidence="2">
    <location>
        <begin position="163"/>
        <end position="185"/>
    </location>
</feature>
<feature type="transmembrane region" description="Helical" evidence="2">
    <location>
        <begin position="131"/>
        <end position="151"/>
    </location>
</feature>
<feature type="transmembrane region" description="Helical" evidence="2">
    <location>
        <begin position="106"/>
        <end position="124"/>
    </location>
</feature>
<feature type="transmembrane region" description="Helical" evidence="2">
    <location>
        <begin position="238"/>
        <end position="262"/>
    </location>
</feature>
<proteinExistence type="predicted"/>
<protein>
    <submittedName>
        <fullName evidence="3">O-antigen ligase family protein</fullName>
    </submittedName>
</protein>
<evidence type="ECO:0000313" key="3">
    <source>
        <dbReference type="EMBL" id="TWP33485.1"/>
    </source>
</evidence>
<feature type="transmembrane region" description="Helical" evidence="2">
    <location>
        <begin position="81"/>
        <end position="100"/>
    </location>
</feature>
<dbReference type="GO" id="GO:0016874">
    <property type="term" value="F:ligase activity"/>
    <property type="evidence" value="ECO:0007669"/>
    <property type="project" value="UniProtKB-KW"/>
</dbReference>
<evidence type="ECO:0000256" key="2">
    <source>
        <dbReference type="SAM" id="Phobius"/>
    </source>
</evidence>
<accession>A0A563DTC0</accession>
<keyword evidence="2" id="KW-0472">Membrane</keyword>